<dbReference type="Gene3D" id="3.30.930.10">
    <property type="entry name" value="Bira Bifunctional Protein, Domain 2"/>
    <property type="match status" value="1"/>
</dbReference>
<reference evidence="5" key="1">
    <citation type="submission" date="2022-11" db="UniProtKB">
        <authorList>
            <consortium name="WormBaseParasite"/>
        </authorList>
    </citation>
    <scope>IDENTIFICATION</scope>
</reference>
<proteinExistence type="inferred from homology"/>
<sequence length="485" mass="54719">MSETSESTLTPVQTSAKPPTILVYTNDNEKLYQQIYTSLNKLIPECTYSISPISSKSMTSDLWYNEYIACIFIICNSKDLKDEILSKLKLCNKKIKIISAQPIQEFECVTLNMEFDKSEFDTLLLSDAMKTLGFEVKENQKIPELTCGYFICKPDDLTWKMEGLEFGSNIGNSPTLLFLPNATFSSDIFPSPLNLPIKVYRQKNGFPENIGFNTVEYFEILNTKCPGRALLFIPVCETTMNISKSLGNAMPNVDGILVVAETQINGIGRSGNQWLSPKGCALLTFNYNIQLSSNLGSNLTFIQLILAVSICDAIKSLLNLPEFPITIKWPNDIYFGRKYKLGGIMVTSSIFGEILQCTIGAGLNVSNSKPTFCINDLLPSDCEKKLSIEEVLAETMNKFEYYINMFENNGKSAFLRHYYNLWLHSNEEVEIQHSSNNEKEMVIIKGLDEYGYLQVQSKKNGKVFSVHDDGNTFDMMKGLIRPKIR</sequence>
<dbReference type="GO" id="GO:0004077">
    <property type="term" value="F:biotin--[biotin carboxyl-carrier protein] ligase activity"/>
    <property type="evidence" value="ECO:0007669"/>
    <property type="project" value="InterPro"/>
</dbReference>
<keyword evidence="4" id="KW-1185">Reference proteome</keyword>
<dbReference type="Pfam" id="PF03099">
    <property type="entry name" value="BPL_LplA_LipB"/>
    <property type="match status" value="1"/>
</dbReference>
<evidence type="ECO:0000256" key="1">
    <source>
        <dbReference type="ARBA" id="ARBA00009934"/>
    </source>
</evidence>
<dbReference type="PROSITE" id="PS51733">
    <property type="entry name" value="BPL_LPL_CATALYTIC"/>
    <property type="match status" value="1"/>
</dbReference>
<keyword evidence="2" id="KW-0436">Ligase</keyword>
<accession>A0A914P9Q5</accession>
<dbReference type="InterPro" id="IPR004143">
    <property type="entry name" value="BPL_LPL_catalytic"/>
</dbReference>
<dbReference type="GO" id="GO:0005737">
    <property type="term" value="C:cytoplasm"/>
    <property type="evidence" value="ECO:0007669"/>
    <property type="project" value="TreeGrafter"/>
</dbReference>
<dbReference type="PANTHER" id="PTHR12835:SF5">
    <property type="entry name" value="BIOTIN--PROTEIN LIGASE"/>
    <property type="match status" value="1"/>
</dbReference>
<evidence type="ECO:0000256" key="2">
    <source>
        <dbReference type="ARBA" id="ARBA00022598"/>
    </source>
</evidence>
<dbReference type="WBParaSite" id="PDA_v2.g14797.t1">
    <property type="protein sequence ID" value="PDA_v2.g14797.t1"/>
    <property type="gene ID" value="PDA_v2.g14797"/>
</dbReference>
<comment type="similarity">
    <text evidence="1">Belongs to the biotin--protein ligase family.</text>
</comment>
<name>A0A914P9Q5_9BILA</name>
<feature type="domain" description="BPL/LPL catalytic" evidence="3">
    <location>
        <begin position="225"/>
        <end position="407"/>
    </location>
</feature>
<evidence type="ECO:0000313" key="5">
    <source>
        <dbReference type="WBParaSite" id="PDA_v2.g14797.t1"/>
    </source>
</evidence>
<evidence type="ECO:0000259" key="3">
    <source>
        <dbReference type="PROSITE" id="PS51733"/>
    </source>
</evidence>
<organism evidence="4 5">
    <name type="scientific">Panagrolaimus davidi</name>
    <dbReference type="NCBI Taxonomy" id="227884"/>
    <lineage>
        <taxon>Eukaryota</taxon>
        <taxon>Metazoa</taxon>
        <taxon>Ecdysozoa</taxon>
        <taxon>Nematoda</taxon>
        <taxon>Chromadorea</taxon>
        <taxon>Rhabditida</taxon>
        <taxon>Tylenchina</taxon>
        <taxon>Panagrolaimomorpha</taxon>
        <taxon>Panagrolaimoidea</taxon>
        <taxon>Panagrolaimidae</taxon>
        <taxon>Panagrolaimus</taxon>
    </lineage>
</organism>
<dbReference type="Proteomes" id="UP000887578">
    <property type="component" value="Unplaced"/>
</dbReference>
<dbReference type="NCBIfam" id="TIGR00121">
    <property type="entry name" value="birA_ligase"/>
    <property type="match status" value="1"/>
</dbReference>
<protein>
    <submittedName>
        <fullName evidence="5">BPL/LPL catalytic domain-containing protein</fullName>
    </submittedName>
</protein>
<evidence type="ECO:0000313" key="4">
    <source>
        <dbReference type="Proteomes" id="UP000887578"/>
    </source>
</evidence>
<dbReference type="PANTHER" id="PTHR12835">
    <property type="entry name" value="BIOTIN PROTEIN LIGASE"/>
    <property type="match status" value="1"/>
</dbReference>
<dbReference type="InterPro" id="IPR045864">
    <property type="entry name" value="aa-tRNA-synth_II/BPL/LPL"/>
</dbReference>
<dbReference type="AlphaFoldDB" id="A0A914P9Q5"/>
<dbReference type="InterPro" id="IPR004408">
    <property type="entry name" value="Biotin_CoA_COase_ligase"/>
</dbReference>
<dbReference type="SUPFAM" id="SSF55681">
    <property type="entry name" value="Class II aaRS and biotin synthetases"/>
    <property type="match status" value="1"/>
</dbReference>